<reference evidence="2 3" key="1">
    <citation type="submission" date="2019-03" db="EMBL/GenBank/DDBJ databases">
        <title>Draft Genome Sequence of Desulfosporosinus fructosivorans Strain 63.6F, Isolated from Marine Sediment in the Baltic Sea.</title>
        <authorList>
            <person name="Hausmann B."/>
            <person name="Vandieken V."/>
            <person name="Pjevac P."/>
            <person name="Schreck K."/>
            <person name="Herbold C.W."/>
            <person name="Loy A."/>
        </authorList>
    </citation>
    <scope>NUCLEOTIDE SEQUENCE [LARGE SCALE GENOMIC DNA]</scope>
    <source>
        <strain evidence="2 3">63.6F</strain>
    </source>
</reference>
<name>A0A4Z0R9F7_9FIRM</name>
<dbReference type="SUPFAM" id="SSF100879">
    <property type="entry name" value="Lesion bypass DNA polymerase (Y-family), little finger domain"/>
    <property type="match status" value="1"/>
</dbReference>
<keyword evidence="3" id="KW-1185">Reference proteome</keyword>
<dbReference type="EMBL" id="SPQQ01000003">
    <property type="protein sequence ID" value="TGE38693.1"/>
    <property type="molecule type" value="Genomic_DNA"/>
</dbReference>
<dbReference type="GO" id="GO:0003684">
    <property type="term" value="F:damaged DNA binding"/>
    <property type="evidence" value="ECO:0007669"/>
    <property type="project" value="InterPro"/>
</dbReference>
<feature type="domain" description="DNA polymerase Y-family little finger" evidence="1">
    <location>
        <begin position="34"/>
        <end position="69"/>
    </location>
</feature>
<dbReference type="GO" id="GO:0006281">
    <property type="term" value="P:DNA repair"/>
    <property type="evidence" value="ECO:0007669"/>
    <property type="project" value="InterPro"/>
</dbReference>
<accession>A0A4Z0R9F7</accession>
<dbReference type="OrthoDB" id="9808813at2"/>
<dbReference type="InterPro" id="IPR017961">
    <property type="entry name" value="DNA_pol_Y-fam_little_finger"/>
</dbReference>
<dbReference type="InterPro" id="IPR036775">
    <property type="entry name" value="DNA_pol_Y-fam_lit_finger_sf"/>
</dbReference>
<dbReference type="AlphaFoldDB" id="A0A4Z0R9F7"/>
<comment type="caution">
    <text evidence="2">The sequence shown here is derived from an EMBL/GenBank/DDBJ whole genome shotgun (WGS) entry which is preliminary data.</text>
</comment>
<evidence type="ECO:0000259" key="1">
    <source>
        <dbReference type="Pfam" id="PF11799"/>
    </source>
</evidence>
<organism evidence="2 3">
    <name type="scientific">Desulfosporosinus fructosivorans</name>
    <dbReference type="NCBI Taxonomy" id="2018669"/>
    <lineage>
        <taxon>Bacteria</taxon>
        <taxon>Bacillati</taxon>
        <taxon>Bacillota</taxon>
        <taxon>Clostridia</taxon>
        <taxon>Eubacteriales</taxon>
        <taxon>Desulfitobacteriaceae</taxon>
        <taxon>Desulfosporosinus</taxon>
    </lineage>
</organism>
<evidence type="ECO:0000313" key="3">
    <source>
        <dbReference type="Proteomes" id="UP000298460"/>
    </source>
</evidence>
<gene>
    <name evidence="2" type="ORF">E4K67_11900</name>
</gene>
<dbReference type="Pfam" id="PF11799">
    <property type="entry name" value="IMS_C"/>
    <property type="match status" value="1"/>
</dbReference>
<proteinExistence type="predicted"/>
<protein>
    <recommendedName>
        <fullName evidence="1">DNA polymerase Y-family little finger domain-containing protein</fullName>
    </recommendedName>
</protein>
<dbReference type="Proteomes" id="UP000298460">
    <property type="component" value="Unassembled WGS sequence"/>
</dbReference>
<sequence>MTIRDWCEKNGVSKNQYNYWNQRVRKSQKTGKETLACELFDELWRGEPVRHLGVRVSELCQNEFRQLSLFEKDYEKQRTVDRVVDSIRERYGNGLVFRSAFLNSGVRFSTGGTVDDEEYPMMSGIL</sequence>
<evidence type="ECO:0000313" key="2">
    <source>
        <dbReference type="EMBL" id="TGE38693.1"/>
    </source>
</evidence>